<dbReference type="PANTHER" id="PTHR43798">
    <property type="entry name" value="MONOACYLGLYCEROL LIPASE"/>
    <property type="match status" value="1"/>
</dbReference>
<dbReference type="InterPro" id="IPR050266">
    <property type="entry name" value="AB_hydrolase_sf"/>
</dbReference>
<sequence>MPSTKIKGYEIYYEVYGKGETIVLLNGIMMSTSSWNSFIDVFSRNNRLVLIDFLDQGKSQKSDKPYDQKLQSDIVKGVIDELKIDKIHLVGVSYGGEVALNFALKYQENLSSLILANTTSYTTQLLRDVGKCWNYAAKNHDGRAFFKATMPFIYSVEFYEENIDWLKKREDLFVTIFDDAWYEAYIRLVDSAENLDIREEIEKIKVPTLIISAEYDITTPIRYQKVIHEKIQNSKWVLIKGSGHASMYEKPQEFASNILGFINTYDEEIKIV</sequence>
<protein>
    <submittedName>
        <fullName evidence="3">Alpha/beta hydrolase</fullName>
    </submittedName>
</protein>
<dbReference type="PANTHER" id="PTHR43798:SF31">
    <property type="entry name" value="AB HYDROLASE SUPERFAMILY PROTEIN YCLE"/>
    <property type="match status" value="1"/>
</dbReference>
<keyword evidence="1 3" id="KW-0378">Hydrolase</keyword>
<keyword evidence="4" id="KW-1185">Reference proteome</keyword>
<feature type="domain" description="AB hydrolase-1" evidence="2">
    <location>
        <begin position="21"/>
        <end position="251"/>
    </location>
</feature>
<organism evidence="3 4">
    <name type="scientific">Soehngenia longivitae</name>
    <dbReference type="NCBI Taxonomy" id="2562294"/>
    <lineage>
        <taxon>Bacteria</taxon>
        <taxon>Bacillati</taxon>
        <taxon>Bacillota</taxon>
        <taxon>Tissierellia</taxon>
        <taxon>Tissierellales</taxon>
        <taxon>Tissierellaceae</taxon>
        <taxon>Soehngenia</taxon>
    </lineage>
</organism>
<name>A0A4Z0D2A7_9FIRM</name>
<dbReference type="EMBL" id="SRIB01000008">
    <property type="protein sequence ID" value="TFZ39881.1"/>
    <property type="molecule type" value="Genomic_DNA"/>
</dbReference>
<evidence type="ECO:0000313" key="4">
    <source>
        <dbReference type="Proteomes" id="UP000298381"/>
    </source>
</evidence>
<dbReference type="Pfam" id="PF00561">
    <property type="entry name" value="Abhydrolase_1"/>
    <property type="match status" value="1"/>
</dbReference>
<dbReference type="Gene3D" id="3.40.50.1820">
    <property type="entry name" value="alpha/beta hydrolase"/>
    <property type="match status" value="1"/>
</dbReference>
<dbReference type="InterPro" id="IPR000073">
    <property type="entry name" value="AB_hydrolase_1"/>
</dbReference>
<dbReference type="GO" id="GO:0016020">
    <property type="term" value="C:membrane"/>
    <property type="evidence" value="ECO:0007669"/>
    <property type="project" value="TreeGrafter"/>
</dbReference>
<evidence type="ECO:0000313" key="3">
    <source>
        <dbReference type="EMBL" id="TFZ39881.1"/>
    </source>
</evidence>
<gene>
    <name evidence="3" type="ORF">E4100_06355</name>
</gene>
<dbReference type="OrthoDB" id="9776303at2"/>
<dbReference type="InterPro" id="IPR029058">
    <property type="entry name" value="AB_hydrolase_fold"/>
</dbReference>
<accession>A0A4Z0D2A7</accession>
<evidence type="ECO:0000259" key="2">
    <source>
        <dbReference type="Pfam" id="PF00561"/>
    </source>
</evidence>
<comment type="caution">
    <text evidence="3">The sequence shown here is derived from an EMBL/GenBank/DDBJ whole genome shotgun (WGS) entry which is preliminary data.</text>
</comment>
<dbReference type="SUPFAM" id="SSF53474">
    <property type="entry name" value="alpha/beta-Hydrolases"/>
    <property type="match status" value="1"/>
</dbReference>
<dbReference type="GO" id="GO:0016787">
    <property type="term" value="F:hydrolase activity"/>
    <property type="evidence" value="ECO:0007669"/>
    <property type="project" value="UniProtKB-KW"/>
</dbReference>
<dbReference type="AlphaFoldDB" id="A0A4Z0D2A7"/>
<dbReference type="RefSeq" id="WP_135271197.1">
    <property type="nucleotide sequence ID" value="NZ_SRIB01000008.1"/>
</dbReference>
<dbReference type="Proteomes" id="UP000298381">
    <property type="component" value="Unassembled WGS sequence"/>
</dbReference>
<reference evidence="3 4" key="1">
    <citation type="submission" date="2019-03" db="EMBL/GenBank/DDBJ databases">
        <title>Draft genome sequence data and analysis of a Fermenting Bacterium, Soehngenia longevitae strain 1933PT, isolated from petroleum reservoir in Azerbaijan.</title>
        <authorList>
            <person name="Grouzdev D.S."/>
            <person name="Bidzhieva S.K."/>
            <person name="Sokolova D.S."/>
            <person name="Tourova T.P."/>
            <person name="Poltaraus A.B."/>
            <person name="Nazina T.N."/>
        </authorList>
    </citation>
    <scope>NUCLEOTIDE SEQUENCE [LARGE SCALE GENOMIC DNA]</scope>
    <source>
        <strain evidence="3 4">1933P</strain>
    </source>
</reference>
<proteinExistence type="predicted"/>
<dbReference type="PRINTS" id="PR00111">
    <property type="entry name" value="ABHYDROLASE"/>
</dbReference>
<evidence type="ECO:0000256" key="1">
    <source>
        <dbReference type="ARBA" id="ARBA00022801"/>
    </source>
</evidence>